<keyword evidence="7" id="KW-1185">Reference proteome</keyword>
<dbReference type="Proteomes" id="UP000247409">
    <property type="component" value="Unassembled WGS sequence"/>
</dbReference>
<comment type="similarity">
    <text evidence="1">Belongs to the CFA/CMAS family.</text>
</comment>
<gene>
    <name evidence="6" type="ORF">BWQ96_09010</name>
</gene>
<dbReference type="GO" id="GO:0008610">
    <property type="term" value="P:lipid biosynthetic process"/>
    <property type="evidence" value="ECO:0007669"/>
    <property type="project" value="InterPro"/>
</dbReference>
<dbReference type="CDD" id="cd02440">
    <property type="entry name" value="AdoMet_MTases"/>
    <property type="match status" value="1"/>
</dbReference>
<dbReference type="InterPro" id="IPR050723">
    <property type="entry name" value="CFA/CMAS"/>
</dbReference>
<dbReference type="InterPro" id="IPR003333">
    <property type="entry name" value="CMAS"/>
</dbReference>
<evidence type="ECO:0000256" key="5">
    <source>
        <dbReference type="ARBA" id="ARBA00023098"/>
    </source>
</evidence>
<sequence length="440" mass="50375">MSSSKKVSAAPAPYVQQTLNFLDSLFGSYPRSDFAFRLWEGTIWQKANAEAARFTIVLNHPAALRRMFLPPSDTRLANAYMLADFDIEGEAGGALNLGQHLWQSWRWRDLIRSGVQLVMLPSNASATDVSPQFSGTVHSADRDKRAIQYHYDVSNEFYKLWLDERMVYSCAYFKSASDTIEDAQVQKLDHICKKLRLQKGERILDIGCGWGALVIHAVKHYGVTALGVTLSEKQVELARKRVQAAGVSESCEIELLDYRAIDESKEFDKIVSVGMVEHVGRSNLKVYFEKAYRLLRPGGVFLNHGITLLHDKFTTERQMKNGFFAKYIFPDGDIQPLTYILKVATSETKFEIRDVESLREHYAMTLKCWQERLEKHEEQVVDMMGSRSYRLWRLYLLAAGWGFANGLHSIYQTLLYKAYEEGGSVRTEESLPLTRADWYE</sequence>
<dbReference type="PIRSF" id="PIRSF003085">
    <property type="entry name" value="CMAS"/>
    <property type="match status" value="1"/>
</dbReference>
<dbReference type="InterPro" id="IPR029063">
    <property type="entry name" value="SAM-dependent_MTases_sf"/>
</dbReference>
<evidence type="ECO:0000256" key="1">
    <source>
        <dbReference type="ARBA" id="ARBA00010815"/>
    </source>
</evidence>
<keyword evidence="4" id="KW-0949">S-adenosyl-L-methionine</keyword>
<evidence type="ECO:0000313" key="6">
    <source>
        <dbReference type="EMBL" id="PXF41250.1"/>
    </source>
</evidence>
<dbReference type="PANTHER" id="PTHR43667:SF1">
    <property type="entry name" value="CYCLOPROPANE-FATTY-ACYL-PHOSPHOLIPID SYNTHASE"/>
    <property type="match status" value="1"/>
</dbReference>
<protein>
    <submittedName>
        <fullName evidence="6">Putative fatty acid methyltransferase</fullName>
    </submittedName>
</protein>
<keyword evidence="2 6" id="KW-0489">Methyltransferase</keyword>
<keyword evidence="3 6" id="KW-0808">Transferase</keyword>
<comment type="caution">
    <text evidence="6">The sequence shown here is derived from an EMBL/GenBank/DDBJ whole genome shotgun (WGS) entry which is preliminary data.</text>
</comment>
<dbReference type="STRING" id="448386.A0A2V3IJE7"/>
<dbReference type="Pfam" id="PF02353">
    <property type="entry name" value="CMAS"/>
    <property type="match status" value="1"/>
</dbReference>
<evidence type="ECO:0000256" key="2">
    <source>
        <dbReference type="ARBA" id="ARBA00022603"/>
    </source>
</evidence>
<dbReference type="SUPFAM" id="SSF53335">
    <property type="entry name" value="S-adenosyl-L-methionine-dependent methyltransferases"/>
    <property type="match status" value="1"/>
</dbReference>
<dbReference type="EMBL" id="NBIV01000225">
    <property type="protein sequence ID" value="PXF41250.1"/>
    <property type="molecule type" value="Genomic_DNA"/>
</dbReference>
<name>A0A2V3IJE7_9FLOR</name>
<dbReference type="GO" id="GO:0008168">
    <property type="term" value="F:methyltransferase activity"/>
    <property type="evidence" value="ECO:0007669"/>
    <property type="project" value="UniProtKB-KW"/>
</dbReference>
<dbReference type="AlphaFoldDB" id="A0A2V3IJE7"/>
<keyword evidence="5" id="KW-0443">Lipid metabolism</keyword>
<accession>A0A2V3IJE7</accession>
<evidence type="ECO:0000313" key="7">
    <source>
        <dbReference type="Proteomes" id="UP000247409"/>
    </source>
</evidence>
<dbReference type="OrthoDB" id="8300214at2759"/>
<proteinExistence type="inferred from homology"/>
<reference evidence="6 7" key="1">
    <citation type="journal article" date="2018" name="Mol. Biol. Evol.">
        <title>Analysis of the draft genome of the red seaweed Gracilariopsis chorda provides insights into genome size evolution in Rhodophyta.</title>
        <authorList>
            <person name="Lee J."/>
            <person name="Yang E.C."/>
            <person name="Graf L."/>
            <person name="Yang J.H."/>
            <person name="Qiu H."/>
            <person name="Zel Zion U."/>
            <person name="Chan C.X."/>
            <person name="Stephens T.G."/>
            <person name="Weber A.P.M."/>
            <person name="Boo G.H."/>
            <person name="Boo S.M."/>
            <person name="Kim K.M."/>
            <person name="Shin Y."/>
            <person name="Jung M."/>
            <person name="Lee S.J."/>
            <person name="Yim H.S."/>
            <person name="Lee J.H."/>
            <person name="Bhattacharya D."/>
            <person name="Yoon H.S."/>
        </authorList>
    </citation>
    <scope>NUCLEOTIDE SEQUENCE [LARGE SCALE GENOMIC DNA]</scope>
    <source>
        <strain evidence="6 7">SKKU-2015</strain>
        <tissue evidence="6">Whole body</tissue>
    </source>
</reference>
<dbReference type="Gene3D" id="3.40.50.150">
    <property type="entry name" value="Vaccinia Virus protein VP39"/>
    <property type="match status" value="1"/>
</dbReference>
<dbReference type="PANTHER" id="PTHR43667">
    <property type="entry name" value="CYCLOPROPANE-FATTY-ACYL-PHOSPHOLIPID SYNTHASE"/>
    <property type="match status" value="1"/>
</dbReference>
<evidence type="ECO:0000256" key="3">
    <source>
        <dbReference type="ARBA" id="ARBA00022679"/>
    </source>
</evidence>
<evidence type="ECO:0000256" key="4">
    <source>
        <dbReference type="ARBA" id="ARBA00022691"/>
    </source>
</evidence>
<dbReference type="GO" id="GO:0032259">
    <property type="term" value="P:methylation"/>
    <property type="evidence" value="ECO:0007669"/>
    <property type="project" value="UniProtKB-KW"/>
</dbReference>
<organism evidence="6 7">
    <name type="scientific">Gracilariopsis chorda</name>
    <dbReference type="NCBI Taxonomy" id="448386"/>
    <lineage>
        <taxon>Eukaryota</taxon>
        <taxon>Rhodophyta</taxon>
        <taxon>Florideophyceae</taxon>
        <taxon>Rhodymeniophycidae</taxon>
        <taxon>Gracilariales</taxon>
        <taxon>Gracilariaceae</taxon>
        <taxon>Gracilariopsis</taxon>
    </lineage>
</organism>